<sequence length="282" mass="29795">MTITNPPPKPFALATLTTDSGNLTLPCEPITEHIVITPSIGMDEHGNSLLMGTFQVTHQPSGLNMGDGSGCINCCRRAGRALAALSVDWSQITVENSRELSAAWSDEVKMSVAVARTVEWGCDTDYCDYPEGPTALVEKAGSATEGAVSARSSTSPSKAPASSGSTTAYEAGGTDTLHFECKDSSGCFASQVELGVKPVTVAHAAPPEWPPVPGDLWRDRVGSLWFAYTKRSEQRAEVVMQPADPVVGYKPKTPGLVMSSVGPLTLEYRQPLSPLPKAGEQA</sequence>
<gene>
    <name evidence="2" type="ORF">AAFH96_05550</name>
</gene>
<feature type="compositionally biased region" description="Low complexity" evidence="1">
    <location>
        <begin position="147"/>
        <end position="168"/>
    </location>
</feature>
<evidence type="ECO:0000313" key="3">
    <source>
        <dbReference type="Proteomes" id="UP001582793"/>
    </source>
</evidence>
<keyword evidence="3" id="KW-1185">Reference proteome</keyword>
<name>A0ABV5CP27_9ACTN</name>
<dbReference type="RefSeq" id="WP_375733284.1">
    <property type="nucleotide sequence ID" value="NZ_JBCGDC010000011.1"/>
</dbReference>
<dbReference type="EMBL" id="JBCGDC010000011">
    <property type="protein sequence ID" value="MFB6392568.1"/>
    <property type="molecule type" value="Genomic_DNA"/>
</dbReference>
<evidence type="ECO:0000256" key="1">
    <source>
        <dbReference type="SAM" id="MobiDB-lite"/>
    </source>
</evidence>
<dbReference type="Proteomes" id="UP001582793">
    <property type="component" value="Unassembled WGS sequence"/>
</dbReference>
<feature type="region of interest" description="Disordered" evidence="1">
    <location>
        <begin position="147"/>
        <end position="169"/>
    </location>
</feature>
<protein>
    <submittedName>
        <fullName evidence="2">Uncharacterized protein</fullName>
    </submittedName>
</protein>
<proteinExistence type="predicted"/>
<evidence type="ECO:0000313" key="2">
    <source>
        <dbReference type="EMBL" id="MFB6392568.1"/>
    </source>
</evidence>
<organism evidence="2 3">
    <name type="scientific">Polymorphospora lycopeni</name>
    <dbReference type="NCBI Taxonomy" id="3140240"/>
    <lineage>
        <taxon>Bacteria</taxon>
        <taxon>Bacillati</taxon>
        <taxon>Actinomycetota</taxon>
        <taxon>Actinomycetes</taxon>
        <taxon>Micromonosporales</taxon>
        <taxon>Micromonosporaceae</taxon>
        <taxon>Polymorphospora</taxon>
    </lineage>
</organism>
<accession>A0ABV5CP27</accession>
<comment type="caution">
    <text evidence="2">The sequence shown here is derived from an EMBL/GenBank/DDBJ whole genome shotgun (WGS) entry which is preliminary data.</text>
</comment>
<reference evidence="2 3" key="1">
    <citation type="submission" date="2024-04" db="EMBL/GenBank/DDBJ databases">
        <title>Polymorphospora sp. isolated from Baiyangdian Lake in Xiong'an New Area.</title>
        <authorList>
            <person name="Zhang X."/>
            <person name="Liu J."/>
        </authorList>
    </citation>
    <scope>NUCLEOTIDE SEQUENCE [LARGE SCALE GENOMIC DNA]</scope>
    <source>
        <strain evidence="2 3">2-325</strain>
    </source>
</reference>